<protein>
    <submittedName>
        <fullName evidence="1">Uncharacterized protein</fullName>
    </submittedName>
</protein>
<keyword evidence="2" id="KW-1185">Reference proteome</keyword>
<organism evidence="1 2">
    <name type="scientific">Rhodopirellula europaea 6C</name>
    <dbReference type="NCBI Taxonomy" id="1263867"/>
    <lineage>
        <taxon>Bacteria</taxon>
        <taxon>Pseudomonadati</taxon>
        <taxon>Planctomycetota</taxon>
        <taxon>Planctomycetia</taxon>
        <taxon>Pirellulales</taxon>
        <taxon>Pirellulaceae</taxon>
        <taxon>Rhodopirellula</taxon>
    </lineage>
</organism>
<dbReference type="Proteomes" id="UP000011529">
    <property type="component" value="Unassembled WGS sequence"/>
</dbReference>
<dbReference type="PATRIC" id="fig|1263867.3.peg.2191"/>
<reference evidence="1" key="2">
    <citation type="journal article" date="2013" name="Mar. Genomics">
        <title>Expression of sulfatases in Rhodopirellula baltica and the diversity of sulfatases in the genus Rhodopirellula.</title>
        <authorList>
            <person name="Wegner C.E."/>
            <person name="Richter-Heitmann T."/>
            <person name="Klindworth A."/>
            <person name="Klockow C."/>
            <person name="Richter M."/>
            <person name="Achstetter T."/>
            <person name="Glockner F.O."/>
            <person name="Harder J."/>
        </authorList>
    </citation>
    <scope>NUCLEOTIDE SEQUENCE [LARGE SCALE GENOMIC DNA]</scope>
    <source>
        <strain evidence="1">6C</strain>
    </source>
</reference>
<gene>
    <name evidence="1" type="ORF">RE6C_02061</name>
</gene>
<reference evidence="1" key="1">
    <citation type="submission" date="2012-11" db="EMBL/GenBank/DDBJ databases">
        <title>Permanent draft genomes of Rhodopirellula europaea strain SH398 and 6C.</title>
        <authorList>
            <person name="Richter M."/>
            <person name="Richter-Heitmann T."/>
            <person name="Frank C."/>
            <person name="Harder J."/>
            <person name="Glockner F.O."/>
        </authorList>
    </citation>
    <scope>NUCLEOTIDE SEQUENCE</scope>
    <source>
        <strain evidence="1">6C</strain>
    </source>
</reference>
<name>M2B603_9BACT</name>
<evidence type="ECO:0000313" key="1">
    <source>
        <dbReference type="EMBL" id="EMB17178.1"/>
    </source>
</evidence>
<accession>M2B603</accession>
<dbReference type="EMBL" id="ANMO01000102">
    <property type="protein sequence ID" value="EMB17178.1"/>
    <property type="molecule type" value="Genomic_DNA"/>
</dbReference>
<evidence type="ECO:0000313" key="2">
    <source>
        <dbReference type="Proteomes" id="UP000011529"/>
    </source>
</evidence>
<comment type="caution">
    <text evidence="1">The sequence shown here is derived from an EMBL/GenBank/DDBJ whole genome shotgun (WGS) entry which is preliminary data.</text>
</comment>
<dbReference type="AlphaFoldDB" id="M2B603"/>
<sequence length="47" mass="5105">MFDPRTYRIDSLFTSVSVEGTVANASTADTIGMQRIEVSHIRCVAAS</sequence>
<proteinExistence type="predicted"/>